<dbReference type="InterPro" id="IPR008269">
    <property type="entry name" value="Lon_proteolytic"/>
</dbReference>
<dbReference type="InterPro" id="IPR027065">
    <property type="entry name" value="Lon_Prtase"/>
</dbReference>
<comment type="caution">
    <text evidence="2">The sequence shown here is derived from an EMBL/GenBank/DDBJ whole genome shotgun (WGS) entry which is preliminary data.</text>
</comment>
<keyword evidence="3" id="KW-1185">Reference proteome</keyword>
<proteinExistence type="predicted"/>
<dbReference type="EMBL" id="BAABIM010000001">
    <property type="protein sequence ID" value="GAA4678910.1"/>
    <property type="molecule type" value="Genomic_DNA"/>
</dbReference>
<reference evidence="3" key="1">
    <citation type="journal article" date="2019" name="Int. J. Syst. Evol. Microbiol.">
        <title>The Global Catalogue of Microorganisms (GCM) 10K type strain sequencing project: providing services to taxonomists for standard genome sequencing and annotation.</title>
        <authorList>
            <consortium name="The Broad Institute Genomics Platform"/>
            <consortium name="The Broad Institute Genome Sequencing Center for Infectious Disease"/>
            <person name="Wu L."/>
            <person name="Ma J."/>
        </authorList>
    </citation>
    <scope>NUCLEOTIDE SEQUENCE [LARGE SCALE GENOMIC DNA]</scope>
    <source>
        <strain evidence="3">JCM 18127</strain>
    </source>
</reference>
<dbReference type="Pfam" id="PF13180">
    <property type="entry name" value="PDZ_2"/>
    <property type="match status" value="1"/>
</dbReference>
<evidence type="ECO:0000313" key="2">
    <source>
        <dbReference type="EMBL" id="GAA4678910.1"/>
    </source>
</evidence>
<dbReference type="InterPro" id="IPR001478">
    <property type="entry name" value="PDZ"/>
</dbReference>
<dbReference type="InterPro" id="IPR014721">
    <property type="entry name" value="Ribsml_uS5_D2-typ_fold_subgr"/>
</dbReference>
<evidence type="ECO:0000313" key="3">
    <source>
        <dbReference type="Proteomes" id="UP001500621"/>
    </source>
</evidence>
<sequence length="359" mass="37260">MNQRLIAAMVAAPLVLGLLLSAAFVPLPYVVYRPGLTVDVLGAQEDGREIVQVDGAESYPHEGQLRMTTVTVTPPKPAKVNLLELMTAWVDGQDAVVPYDNVYRPDETQEENDQEGAAQMSGSQNAAVGVALTELGYDVRAVGVADVEPDGPADGVLRAGDVVTAVGGEPTAQPEQLIEAVGAATPGEPLELSVQRGSGDRELSITPERTDGQTRIGISVAPTFTRFPVDVQVGIPPQISGPSAGLIFSLAIYDTMTPGSLVGDHTVAGTGEIFDDGSVGPIGGIDQKIAGARRDGADLFLVPADNCADAADADPGDMRLVLATTMHEARLAIEEWVEDPDADLPSCEDLESATAGAAA</sequence>
<dbReference type="SUPFAM" id="SSF54211">
    <property type="entry name" value="Ribosomal protein S5 domain 2-like"/>
    <property type="match status" value="1"/>
</dbReference>
<dbReference type="PANTHER" id="PTHR10046">
    <property type="entry name" value="ATP DEPENDENT LON PROTEASE FAMILY MEMBER"/>
    <property type="match status" value="1"/>
</dbReference>
<dbReference type="RefSeq" id="WP_345264280.1">
    <property type="nucleotide sequence ID" value="NZ_BAABIM010000001.1"/>
</dbReference>
<gene>
    <name evidence="2" type="ORF">GCM10023226_15290</name>
</gene>
<organism evidence="2 3">
    <name type="scientific">Nocardioides nanhaiensis</name>
    <dbReference type="NCBI Taxonomy" id="1476871"/>
    <lineage>
        <taxon>Bacteria</taxon>
        <taxon>Bacillati</taxon>
        <taxon>Actinomycetota</taxon>
        <taxon>Actinomycetes</taxon>
        <taxon>Propionibacteriales</taxon>
        <taxon>Nocardioidaceae</taxon>
        <taxon>Nocardioides</taxon>
    </lineage>
</organism>
<protein>
    <submittedName>
        <fullName evidence="2">PDZ domain-containing protein</fullName>
    </submittedName>
</protein>
<dbReference type="Pfam" id="PF05362">
    <property type="entry name" value="Lon_C"/>
    <property type="match status" value="1"/>
</dbReference>
<dbReference type="Gene3D" id="3.30.230.10">
    <property type="match status" value="1"/>
</dbReference>
<dbReference type="Gene3D" id="2.30.42.10">
    <property type="match status" value="1"/>
</dbReference>
<dbReference type="Proteomes" id="UP001500621">
    <property type="component" value="Unassembled WGS sequence"/>
</dbReference>
<dbReference type="InterPro" id="IPR036034">
    <property type="entry name" value="PDZ_sf"/>
</dbReference>
<name>A0ABP8W1P5_9ACTN</name>
<accession>A0ABP8W1P5</accession>
<feature type="domain" description="PDZ" evidence="1">
    <location>
        <begin position="134"/>
        <end position="196"/>
    </location>
</feature>
<dbReference type="InterPro" id="IPR020568">
    <property type="entry name" value="Ribosomal_Su5_D2-typ_SF"/>
</dbReference>
<evidence type="ECO:0000259" key="1">
    <source>
        <dbReference type="PROSITE" id="PS50106"/>
    </source>
</evidence>
<dbReference type="PROSITE" id="PS50106">
    <property type="entry name" value="PDZ"/>
    <property type="match status" value="1"/>
</dbReference>
<dbReference type="SUPFAM" id="SSF50156">
    <property type="entry name" value="PDZ domain-like"/>
    <property type="match status" value="1"/>
</dbReference>
<dbReference type="SMART" id="SM00228">
    <property type="entry name" value="PDZ"/>
    <property type="match status" value="1"/>
</dbReference>